<organism evidence="1 2">
    <name type="scientific">Candidatus Niyogibacteria bacterium CG10_big_fil_rev_8_21_14_0_10_46_36</name>
    <dbReference type="NCBI Taxonomy" id="1974726"/>
    <lineage>
        <taxon>Bacteria</taxon>
        <taxon>Candidatus Niyogiibacteriota</taxon>
    </lineage>
</organism>
<sequence length="153" mass="16994">MSERLSIAAILAVPIDKDDDSLNVTLQVLTFTSSSPEESDDIIDQYIGTLFSPVAWTVTKASSQFSYPDIQNTLAELKYARIFSAGLVLMLPQTAETKYHLSALLLYATSEQQAKTAALSHAAEHFPLFEDFVLKMEELPSDIYERIKTSNAQ</sequence>
<proteinExistence type="predicted"/>
<accession>A0A2H0TD49</accession>
<dbReference type="AlphaFoldDB" id="A0A2H0TD49"/>
<reference evidence="2" key="1">
    <citation type="submission" date="2017-09" db="EMBL/GenBank/DDBJ databases">
        <title>Depth-based differentiation of microbial function through sediment-hosted aquifers and enrichment of novel symbionts in the deep terrestrial subsurface.</title>
        <authorList>
            <person name="Probst A.J."/>
            <person name="Ladd B."/>
            <person name="Jarett J.K."/>
            <person name="Geller-Mcgrath D.E."/>
            <person name="Sieber C.M.K."/>
            <person name="Emerson J.B."/>
            <person name="Anantharaman K."/>
            <person name="Thomas B.C."/>
            <person name="Malmstrom R."/>
            <person name="Stieglmeier M."/>
            <person name="Klingl A."/>
            <person name="Woyke T."/>
            <person name="Ryan C.M."/>
            <person name="Banfield J.F."/>
        </authorList>
    </citation>
    <scope>NUCLEOTIDE SEQUENCE [LARGE SCALE GENOMIC DNA]</scope>
</reference>
<gene>
    <name evidence="1" type="ORF">COU47_02850</name>
</gene>
<evidence type="ECO:0000313" key="2">
    <source>
        <dbReference type="Proteomes" id="UP000231503"/>
    </source>
</evidence>
<comment type="caution">
    <text evidence="1">The sequence shown here is derived from an EMBL/GenBank/DDBJ whole genome shotgun (WGS) entry which is preliminary data.</text>
</comment>
<name>A0A2H0TD49_9BACT</name>
<dbReference type="EMBL" id="PFCO01000006">
    <property type="protein sequence ID" value="PIR69489.1"/>
    <property type="molecule type" value="Genomic_DNA"/>
</dbReference>
<evidence type="ECO:0000313" key="1">
    <source>
        <dbReference type="EMBL" id="PIR69489.1"/>
    </source>
</evidence>
<protein>
    <submittedName>
        <fullName evidence="1">Uncharacterized protein</fullName>
    </submittedName>
</protein>
<dbReference type="Proteomes" id="UP000231503">
    <property type="component" value="Unassembled WGS sequence"/>
</dbReference>